<organism evidence="1">
    <name type="scientific">marine metagenome</name>
    <dbReference type="NCBI Taxonomy" id="408172"/>
    <lineage>
        <taxon>unclassified sequences</taxon>
        <taxon>metagenomes</taxon>
        <taxon>ecological metagenomes</taxon>
    </lineage>
</organism>
<accession>A0A382WKU9</accession>
<gene>
    <name evidence="1" type="ORF">METZ01_LOCUS412420</name>
</gene>
<evidence type="ECO:0000313" key="1">
    <source>
        <dbReference type="EMBL" id="SVD59566.1"/>
    </source>
</evidence>
<dbReference type="EMBL" id="UINC01160747">
    <property type="protein sequence ID" value="SVD59566.1"/>
    <property type="molecule type" value="Genomic_DNA"/>
</dbReference>
<dbReference type="AlphaFoldDB" id="A0A382WKU9"/>
<sequence>MKRLVAFVIILVIGVAVALGLRKRHEND</sequence>
<protein>
    <submittedName>
        <fullName evidence="1">Uncharacterized protein</fullName>
    </submittedName>
</protein>
<proteinExistence type="predicted"/>
<name>A0A382WKU9_9ZZZZ</name>
<reference evidence="1" key="1">
    <citation type="submission" date="2018-05" db="EMBL/GenBank/DDBJ databases">
        <authorList>
            <person name="Lanie J.A."/>
            <person name="Ng W.-L."/>
            <person name="Kazmierczak K.M."/>
            <person name="Andrzejewski T.M."/>
            <person name="Davidsen T.M."/>
            <person name="Wayne K.J."/>
            <person name="Tettelin H."/>
            <person name="Glass J.I."/>
            <person name="Rusch D."/>
            <person name="Podicherti R."/>
            <person name="Tsui H.-C.T."/>
            <person name="Winkler M.E."/>
        </authorList>
    </citation>
    <scope>NUCLEOTIDE SEQUENCE</scope>
</reference>
<feature type="non-terminal residue" evidence="1">
    <location>
        <position position="28"/>
    </location>
</feature>